<sequence length="40" mass="4471">MTSNFHKQFRSSLPRGLIRAEIKVKTSSGYNGSLSNTVEE</sequence>
<reference evidence="1" key="1">
    <citation type="submission" date="2018-02" db="EMBL/GenBank/DDBJ databases">
        <title>Rhizophora mucronata_Transcriptome.</title>
        <authorList>
            <person name="Meera S.P."/>
            <person name="Sreeshan A."/>
            <person name="Augustine A."/>
        </authorList>
    </citation>
    <scope>NUCLEOTIDE SEQUENCE</scope>
    <source>
        <tissue evidence="1">Leaf</tissue>
    </source>
</reference>
<evidence type="ECO:0000313" key="1">
    <source>
        <dbReference type="EMBL" id="MBX30530.1"/>
    </source>
</evidence>
<protein>
    <submittedName>
        <fullName evidence="1">Mitochondrial Rho GTPase</fullName>
    </submittedName>
</protein>
<name>A0A2P2MJY8_RHIMU</name>
<organism evidence="1">
    <name type="scientific">Rhizophora mucronata</name>
    <name type="common">Asiatic mangrove</name>
    <dbReference type="NCBI Taxonomy" id="61149"/>
    <lineage>
        <taxon>Eukaryota</taxon>
        <taxon>Viridiplantae</taxon>
        <taxon>Streptophyta</taxon>
        <taxon>Embryophyta</taxon>
        <taxon>Tracheophyta</taxon>
        <taxon>Spermatophyta</taxon>
        <taxon>Magnoliopsida</taxon>
        <taxon>eudicotyledons</taxon>
        <taxon>Gunneridae</taxon>
        <taxon>Pentapetalae</taxon>
        <taxon>rosids</taxon>
        <taxon>fabids</taxon>
        <taxon>Malpighiales</taxon>
        <taxon>Rhizophoraceae</taxon>
        <taxon>Rhizophora</taxon>
    </lineage>
</organism>
<dbReference type="EMBL" id="GGEC01050046">
    <property type="protein sequence ID" value="MBX30530.1"/>
    <property type="molecule type" value="Transcribed_RNA"/>
</dbReference>
<dbReference type="AlphaFoldDB" id="A0A2P2MJY8"/>
<proteinExistence type="predicted"/>
<accession>A0A2P2MJY8</accession>